<dbReference type="InterPro" id="IPR006994">
    <property type="entry name" value="TCF25/Rqc1"/>
</dbReference>
<sequence>MSSRTLRKKVAPPQSPVLLYDSDDDFSAAFAQPKAKPCHEPFFLSSPSDSEPGYSERSESEDQECTGAVAKKCVVKKKNLKKKVKALKSGEDYVDCSLKEANAQAGAAKPPKRDNWAYRILRVDAKNLNVAYELRRLFGPEEDPRRRRPQPNRLLLLRRIVVHPSKETMLYDYKMPGLSMAKFRDVKNRMYFIFNHSEDYKHMHRNFIAMFPLSQPSTLLLYLDEARKRMHVEALLEISDLLFRMEEHAVGNEILENVVTFMQYVAHPLFNLAATNVRLEYRYLENRPFHVAMLKYMYLLSSKGCHRTALEIAKMLLLLDPSDPLAVLNVIDAMALRAREHEWLIEAIKYFDKQREAGLLYNIKYSLALAHFHVALKNKKDLGDADKFLKDAILAHPHVMVKIFEVLNIPNPYIYCHPVFAKDPVHIGTPGLNELFNIYGQLTACCWREREVLDWITRNAKDIAESYNRSSRLRAEVKSYSKVRHGLFMAWPPEYLRHISVLNGLSRLVLDGPLTAFFRPTCAWDPLFDKSVNRYDYKYRVEPPRAVGGTGLPVYSYDIRKEFMIVLSNMSDNPSCLPFLSLHPADAASLMMNEAFYGLETNPDDDDDDEDYNTYDYDDDAVAFEHYDREIERLTQLSRNLRFDADSDDD</sequence>
<dbReference type="AlphaFoldDB" id="A0A7E5VHM9"/>
<reference evidence="3" key="1">
    <citation type="submission" date="2025-08" db="UniProtKB">
        <authorList>
            <consortium name="RefSeq"/>
        </authorList>
    </citation>
    <scope>IDENTIFICATION</scope>
</reference>
<evidence type="ECO:0000313" key="2">
    <source>
        <dbReference type="Proteomes" id="UP000322000"/>
    </source>
</evidence>
<dbReference type="GO" id="GO:1990112">
    <property type="term" value="C:RQC complex"/>
    <property type="evidence" value="ECO:0007669"/>
    <property type="project" value="TreeGrafter"/>
</dbReference>
<dbReference type="Pfam" id="PF04910">
    <property type="entry name" value="Tcf25"/>
    <property type="match status" value="1"/>
</dbReference>
<dbReference type="KEGG" id="tnl:113493959"/>
<dbReference type="OrthoDB" id="205993at2759"/>
<evidence type="ECO:0000256" key="1">
    <source>
        <dbReference type="SAM" id="MobiDB-lite"/>
    </source>
</evidence>
<feature type="region of interest" description="Disordered" evidence="1">
    <location>
        <begin position="38"/>
        <end position="64"/>
    </location>
</feature>
<keyword evidence="2" id="KW-1185">Reference proteome</keyword>
<dbReference type="GeneID" id="113493959"/>
<dbReference type="PANTHER" id="PTHR22684">
    <property type="entry name" value="NULP1-RELATED"/>
    <property type="match status" value="1"/>
</dbReference>
<dbReference type="RefSeq" id="XP_026727810.1">
    <property type="nucleotide sequence ID" value="XM_026872009.1"/>
</dbReference>
<protein>
    <submittedName>
        <fullName evidence="3">Transcription factor 25-like isoform X1</fullName>
    </submittedName>
</protein>
<dbReference type="PANTHER" id="PTHR22684:SF0">
    <property type="entry name" value="RIBOSOME QUALITY CONTROL COMPLEX SUBUNIT TCF25"/>
    <property type="match status" value="1"/>
</dbReference>
<dbReference type="FunCoup" id="A0A7E5VHM9">
    <property type="interactions" value="2432"/>
</dbReference>
<gene>
    <name evidence="3" type="primary">LOC113493959</name>
</gene>
<dbReference type="Proteomes" id="UP000322000">
    <property type="component" value="Chromosome 5"/>
</dbReference>
<name>A0A7E5VHM9_TRINI</name>
<evidence type="ECO:0000313" key="3">
    <source>
        <dbReference type="RefSeq" id="XP_026727810.1"/>
    </source>
</evidence>
<accession>A0A7E5VHM9</accession>
<proteinExistence type="predicted"/>
<organism evidence="2 3">
    <name type="scientific">Trichoplusia ni</name>
    <name type="common">Cabbage looper</name>
    <dbReference type="NCBI Taxonomy" id="7111"/>
    <lineage>
        <taxon>Eukaryota</taxon>
        <taxon>Metazoa</taxon>
        <taxon>Ecdysozoa</taxon>
        <taxon>Arthropoda</taxon>
        <taxon>Hexapoda</taxon>
        <taxon>Insecta</taxon>
        <taxon>Pterygota</taxon>
        <taxon>Neoptera</taxon>
        <taxon>Endopterygota</taxon>
        <taxon>Lepidoptera</taxon>
        <taxon>Glossata</taxon>
        <taxon>Ditrysia</taxon>
        <taxon>Noctuoidea</taxon>
        <taxon>Noctuidae</taxon>
        <taxon>Plusiinae</taxon>
        <taxon>Trichoplusia</taxon>
    </lineage>
</organism>
<dbReference type="InParanoid" id="A0A7E5VHM9"/>